<feature type="transmembrane region" description="Helical" evidence="6">
    <location>
        <begin position="67"/>
        <end position="87"/>
    </location>
</feature>
<evidence type="ECO:0000313" key="10">
    <source>
        <dbReference type="Proteomes" id="UP001499863"/>
    </source>
</evidence>
<dbReference type="EMBL" id="BAAAKJ010000228">
    <property type="protein sequence ID" value="GAA1400761.1"/>
    <property type="molecule type" value="Genomic_DNA"/>
</dbReference>
<comment type="subcellular location">
    <subcellularLocation>
        <location evidence="1">Cell membrane</location>
        <topology evidence="1">Multi-pass membrane protein</topology>
    </subcellularLocation>
</comment>
<proteinExistence type="predicted"/>
<name>A0ABN1YDG0_9ACTN</name>
<dbReference type="PANTHER" id="PTHR43394">
    <property type="entry name" value="ATP-DEPENDENT PERMEASE MDL1, MITOCHONDRIAL"/>
    <property type="match status" value="1"/>
</dbReference>
<dbReference type="InterPro" id="IPR011527">
    <property type="entry name" value="ABC1_TM_dom"/>
</dbReference>
<dbReference type="PANTHER" id="PTHR43394:SF1">
    <property type="entry name" value="ATP-BINDING CASSETTE SUB-FAMILY B MEMBER 10, MITOCHONDRIAL"/>
    <property type="match status" value="1"/>
</dbReference>
<keyword evidence="9" id="KW-0547">Nucleotide-binding</keyword>
<keyword evidence="4 6" id="KW-0472">Membrane</keyword>
<dbReference type="SUPFAM" id="SSF52540">
    <property type="entry name" value="P-loop containing nucleoside triphosphate hydrolases"/>
    <property type="match status" value="1"/>
</dbReference>
<evidence type="ECO:0000313" key="9">
    <source>
        <dbReference type="EMBL" id="GAA1400761.1"/>
    </source>
</evidence>
<evidence type="ECO:0000259" key="7">
    <source>
        <dbReference type="PROSITE" id="PS50893"/>
    </source>
</evidence>
<keyword evidence="9" id="KW-0067">ATP-binding</keyword>
<feature type="transmembrane region" description="Helical" evidence="6">
    <location>
        <begin position="30"/>
        <end position="47"/>
    </location>
</feature>
<reference evidence="9 10" key="1">
    <citation type="journal article" date="2019" name="Int. J. Syst. Evol. Microbiol.">
        <title>The Global Catalogue of Microorganisms (GCM) 10K type strain sequencing project: providing services to taxonomists for standard genome sequencing and annotation.</title>
        <authorList>
            <consortium name="The Broad Institute Genomics Platform"/>
            <consortium name="The Broad Institute Genome Sequencing Center for Infectious Disease"/>
            <person name="Wu L."/>
            <person name="Ma J."/>
        </authorList>
    </citation>
    <scope>NUCLEOTIDE SEQUENCE [LARGE SCALE GENOMIC DNA]</scope>
    <source>
        <strain evidence="9 10">JCM 12393</strain>
    </source>
</reference>
<evidence type="ECO:0000256" key="6">
    <source>
        <dbReference type="SAM" id="Phobius"/>
    </source>
</evidence>
<dbReference type="InterPro" id="IPR027417">
    <property type="entry name" value="P-loop_NTPase"/>
</dbReference>
<evidence type="ECO:0000256" key="1">
    <source>
        <dbReference type="ARBA" id="ARBA00004651"/>
    </source>
</evidence>
<dbReference type="Pfam" id="PF00005">
    <property type="entry name" value="ABC_tran"/>
    <property type="match status" value="1"/>
</dbReference>
<evidence type="ECO:0000256" key="3">
    <source>
        <dbReference type="ARBA" id="ARBA00022989"/>
    </source>
</evidence>
<feature type="region of interest" description="Disordered" evidence="5">
    <location>
        <begin position="561"/>
        <end position="581"/>
    </location>
</feature>
<comment type="caution">
    <text evidence="9">The sequence shown here is derived from an EMBL/GenBank/DDBJ whole genome shotgun (WGS) entry which is preliminary data.</text>
</comment>
<dbReference type="InterPro" id="IPR003439">
    <property type="entry name" value="ABC_transporter-like_ATP-bd"/>
</dbReference>
<evidence type="ECO:0000256" key="5">
    <source>
        <dbReference type="SAM" id="MobiDB-lite"/>
    </source>
</evidence>
<sequence>MDSYADPGTPDHRSAARYLWWLTVSQRRRVAGGAVLGTCWTVCLMLPPYLMARAIDDGLQPGRTGVLAGWVAALVGVALLNAWLGIMRHRTMTRVRMDATFRTVKVVVAHATRLGAALPRKVSVGEVVSIGTGDVARISQTLTITGPGVGAVIAYLVAAGLLLSVSVPLAAVVLLGVPLLALVVGPLLGRLQGAESEYRERQGVLTARIGDIVGGMRVLNGIGGKEPLAARYRDGSRGLRDEGYRVGAVTSWIQALAVGLPALFLALVTWLAARMAAEGTITVGTLVAVYGYVAVLVVPVSFFIEGGYDLTRGLVAAGRVVRVLGLRPAVEDAATLRPAPGTPSALHDPDSGVAVAPGRLTAIVSARPAESAAVLDRLGRYRESAATWGGVPLADVALAEVRRRIVVADNDADLFSGPLRAVVGGRSEHTDAAIARAVRDAAAADIVRALPDGLDTPVEAQGANLSGGQRQRLRLVRALLADPEVLLLVEPTSAVDAHTEAAMAAGLRRARDGRTTALTSTSPVLLERADTVCYLADGHLVAAGPHRDLLAAEPGYRALVARGDGDPDAATGPNRPEEAAR</sequence>
<evidence type="ECO:0000256" key="4">
    <source>
        <dbReference type="ARBA" id="ARBA00023136"/>
    </source>
</evidence>
<feature type="domain" description="ABC transporter" evidence="7">
    <location>
        <begin position="295"/>
        <end position="562"/>
    </location>
</feature>
<feature type="transmembrane region" description="Helical" evidence="6">
    <location>
        <begin position="279"/>
        <end position="304"/>
    </location>
</feature>
<feature type="transmembrane region" description="Helical" evidence="6">
    <location>
        <begin position="246"/>
        <end position="273"/>
    </location>
</feature>
<dbReference type="Proteomes" id="UP001499863">
    <property type="component" value="Unassembled WGS sequence"/>
</dbReference>
<keyword evidence="3 6" id="KW-1133">Transmembrane helix</keyword>
<dbReference type="CDD" id="cd07346">
    <property type="entry name" value="ABC_6TM_exporters"/>
    <property type="match status" value="1"/>
</dbReference>
<protein>
    <submittedName>
        <fullName evidence="9">ABC transporter ATP-binding protein</fullName>
    </submittedName>
</protein>
<feature type="transmembrane region" description="Helical" evidence="6">
    <location>
        <begin position="169"/>
        <end position="189"/>
    </location>
</feature>
<keyword evidence="2 6" id="KW-0812">Transmembrane</keyword>
<organism evidence="9 10">
    <name type="scientific">Kitasatospora putterlickiae</name>
    <dbReference type="NCBI Taxonomy" id="221725"/>
    <lineage>
        <taxon>Bacteria</taxon>
        <taxon>Bacillati</taxon>
        <taxon>Actinomycetota</taxon>
        <taxon>Actinomycetes</taxon>
        <taxon>Kitasatosporales</taxon>
        <taxon>Streptomycetaceae</taxon>
        <taxon>Kitasatospora</taxon>
    </lineage>
</organism>
<feature type="transmembrane region" description="Helical" evidence="6">
    <location>
        <begin position="142"/>
        <end position="163"/>
    </location>
</feature>
<evidence type="ECO:0000256" key="2">
    <source>
        <dbReference type="ARBA" id="ARBA00022692"/>
    </source>
</evidence>
<dbReference type="Pfam" id="PF00664">
    <property type="entry name" value="ABC_membrane"/>
    <property type="match status" value="1"/>
</dbReference>
<dbReference type="Gene3D" id="1.20.1560.10">
    <property type="entry name" value="ABC transporter type 1, transmembrane domain"/>
    <property type="match status" value="1"/>
</dbReference>
<accession>A0ABN1YDG0</accession>
<dbReference type="GO" id="GO:0005524">
    <property type="term" value="F:ATP binding"/>
    <property type="evidence" value="ECO:0007669"/>
    <property type="project" value="UniProtKB-KW"/>
</dbReference>
<feature type="domain" description="ABC transmembrane type-1" evidence="8">
    <location>
        <begin position="31"/>
        <end position="312"/>
    </location>
</feature>
<dbReference type="PROSITE" id="PS50929">
    <property type="entry name" value="ABC_TM1F"/>
    <property type="match status" value="1"/>
</dbReference>
<evidence type="ECO:0000259" key="8">
    <source>
        <dbReference type="PROSITE" id="PS50929"/>
    </source>
</evidence>
<dbReference type="InterPro" id="IPR036640">
    <property type="entry name" value="ABC1_TM_sf"/>
</dbReference>
<dbReference type="InterPro" id="IPR039421">
    <property type="entry name" value="Type_1_exporter"/>
</dbReference>
<dbReference type="Gene3D" id="3.40.50.300">
    <property type="entry name" value="P-loop containing nucleotide triphosphate hydrolases"/>
    <property type="match status" value="1"/>
</dbReference>
<dbReference type="SUPFAM" id="SSF90123">
    <property type="entry name" value="ABC transporter transmembrane region"/>
    <property type="match status" value="1"/>
</dbReference>
<dbReference type="InterPro" id="IPR017871">
    <property type="entry name" value="ABC_transporter-like_CS"/>
</dbReference>
<dbReference type="PROSITE" id="PS50893">
    <property type="entry name" value="ABC_TRANSPORTER_2"/>
    <property type="match status" value="1"/>
</dbReference>
<keyword evidence="10" id="KW-1185">Reference proteome</keyword>
<dbReference type="PROSITE" id="PS00211">
    <property type="entry name" value="ABC_TRANSPORTER_1"/>
    <property type="match status" value="1"/>
</dbReference>
<gene>
    <name evidence="9" type="ORF">GCM10009639_42230</name>
</gene>